<feature type="region of interest" description="Disordered" evidence="6">
    <location>
        <begin position="547"/>
        <end position="602"/>
    </location>
</feature>
<feature type="binding site" evidence="5">
    <location>
        <position position="57"/>
    </location>
    <ligand>
        <name>ATP</name>
        <dbReference type="ChEBI" id="CHEBI:30616"/>
    </ligand>
</feature>
<comment type="caution">
    <text evidence="8">The sequence shown here is derived from an EMBL/GenBank/DDBJ whole genome shotgun (WGS) entry which is preliminary data.</text>
</comment>
<evidence type="ECO:0000313" key="9">
    <source>
        <dbReference type="Proteomes" id="UP001595693"/>
    </source>
</evidence>
<evidence type="ECO:0000256" key="2">
    <source>
        <dbReference type="ARBA" id="ARBA00022741"/>
    </source>
</evidence>
<dbReference type="CDD" id="cd14014">
    <property type="entry name" value="STKc_PknB_like"/>
    <property type="match status" value="1"/>
</dbReference>
<gene>
    <name evidence="8" type="ORF">ACFOW3_21345</name>
</gene>
<evidence type="ECO:0000256" key="6">
    <source>
        <dbReference type="SAM" id="MobiDB-lite"/>
    </source>
</evidence>
<feature type="domain" description="Protein kinase" evidence="7">
    <location>
        <begin position="28"/>
        <end position="311"/>
    </location>
</feature>
<dbReference type="Gene3D" id="3.30.200.20">
    <property type="entry name" value="Phosphorylase Kinase, domain 1"/>
    <property type="match status" value="1"/>
</dbReference>
<evidence type="ECO:0000256" key="1">
    <source>
        <dbReference type="ARBA" id="ARBA00022679"/>
    </source>
</evidence>
<accession>A0ABV8DF25</accession>
<dbReference type="GO" id="GO:0004674">
    <property type="term" value="F:protein serine/threonine kinase activity"/>
    <property type="evidence" value="ECO:0007669"/>
    <property type="project" value="UniProtKB-KW"/>
</dbReference>
<dbReference type="Pfam" id="PF00069">
    <property type="entry name" value="Pkinase"/>
    <property type="match status" value="1"/>
</dbReference>
<dbReference type="Gene3D" id="1.10.510.10">
    <property type="entry name" value="Transferase(Phosphotransferase) domain 1"/>
    <property type="match status" value="1"/>
</dbReference>
<keyword evidence="2 5" id="KW-0547">Nucleotide-binding</keyword>
<dbReference type="PROSITE" id="PS50011">
    <property type="entry name" value="PROTEIN_KINASE_DOM"/>
    <property type="match status" value="1"/>
</dbReference>
<organism evidence="8 9">
    <name type="scientific">Acidovorax facilis</name>
    <dbReference type="NCBI Taxonomy" id="12917"/>
    <lineage>
        <taxon>Bacteria</taxon>
        <taxon>Pseudomonadati</taxon>
        <taxon>Pseudomonadota</taxon>
        <taxon>Betaproteobacteria</taxon>
        <taxon>Burkholderiales</taxon>
        <taxon>Comamonadaceae</taxon>
        <taxon>Acidovorax</taxon>
    </lineage>
</organism>
<dbReference type="InterPro" id="IPR017441">
    <property type="entry name" value="Protein_kinase_ATP_BS"/>
</dbReference>
<sequence>MIASSSQAPASGVSHVDALPPGTRLAEFEILALLGVGGFGMVYKAFDHSLHRAVAIKEYMPSALAGRAQGQSLWVRSSSDQQTFQAGLASFVGEARLLAQFDHPSLVKVFRFWEANNTAYMVMPLYSGMTFKQARAQMRTPPPEIWLRKVLWSVLGALRVLHDGKTLHRDISPDNIFLQDIGPPVLLDLGAARHAINDQDRKHTAVLKVNYAPIEQYSDGDEDLRQGPWSDLYSLAAVVHGCLCNDTPLPATLRSIRDRMVSFSRVARTVKRQFGVEYSAPFVAAIAQSLALKPEDRPQSIDAFLQLMEMTSAPEGSEHFDFRNDLGDIWVEPADQPGPGLVTPTVDVTSAPSIVAEMHAQAQRATGNGVAHEAGGRATPAGEANVGGDTVMLGGPDTVAADAGDTVFIDAGDTVVVDDSRYDDPAGDPKLGNTTRHASDHRPRPLEREIARPHGKAVKTTRRSPVVVWLGVAVVAVVVSAAGLRWAQSSKAPQDDIITEMAEPPAAPPPAVMETALQDPAAAASAAVDGAASDTVAAASMPAPALVPASAPRAPTRARRAAPEPAPTPIVVHEEPPPPPPPVVAEPKPRPPPPRVPSPQEACADANFLARPMCIHQECQKPSQANQTICVENRRRYEADEQRRRQTPN</sequence>
<proteinExistence type="predicted"/>
<dbReference type="PROSITE" id="PS00107">
    <property type="entry name" value="PROTEIN_KINASE_ATP"/>
    <property type="match status" value="1"/>
</dbReference>
<keyword evidence="9" id="KW-1185">Reference proteome</keyword>
<dbReference type="InterPro" id="IPR011009">
    <property type="entry name" value="Kinase-like_dom_sf"/>
</dbReference>
<evidence type="ECO:0000256" key="3">
    <source>
        <dbReference type="ARBA" id="ARBA00022777"/>
    </source>
</evidence>
<keyword evidence="3 8" id="KW-0418">Kinase</keyword>
<evidence type="ECO:0000256" key="5">
    <source>
        <dbReference type="PROSITE-ProRule" id="PRU10141"/>
    </source>
</evidence>
<reference evidence="9" key="1">
    <citation type="journal article" date="2019" name="Int. J. Syst. Evol. Microbiol.">
        <title>The Global Catalogue of Microorganisms (GCM) 10K type strain sequencing project: providing services to taxonomists for standard genome sequencing and annotation.</title>
        <authorList>
            <consortium name="The Broad Institute Genomics Platform"/>
            <consortium name="The Broad Institute Genome Sequencing Center for Infectious Disease"/>
            <person name="Wu L."/>
            <person name="Ma J."/>
        </authorList>
    </citation>
    <scope>NUCLEOTIDE SEQUENCE [LARGE SCALE GENOMIC DNA]</scope>
    <source>
        <strain evidence="9">CCUG 2113</strain>
    </source>
</reference>
<keyword evidence="8" id="KW-0723">Serine/threonine-protein kinase</keyword>
<keyword evidence="4 5" id="KW-0067">ATP-binding</keyword>
<dbReference type="PANTHER" id="PTHR43289">
    <property type="entry name" value="MITOGEN-ACTIVATED PROTEIN KINASE KINASE KINASE 20-RELATED"/>
    <property type="match status" value="1"/>
</dbReference>
<dbReference type="Proteomes" id="UP001595693">
    <property type="component" value="Unassembled WGS sequence"/>
</dbReference>
<evidence type="ECO:0000256" key="4">
    <source>
        <dbReference type="ARBA" id="ARBA00022840"/>
    </source>
</evidence>
<protein>
    <submittedName>
        <fullName evidence="8">Serine/threonine protein kinase</fullName>
    </submittedName>
</protein>
<feature type="compositionally biased region" description="Basic and acidic residues" evidence="6">
    <location>
        <begin position="437"/>
        <end position="452"/>
    </location>
</feature>
<dbReference type="PANTHER" id="PTHR43289:SF34">
    <property type="entry name" value="SERINE_THREONINE-PROTEIN KINASE YBDM-RELATED"/>
    <property type="match status" value="1"/>
</dbReference>
<keyword evidence="1" id="KW-0808">Transferase</keyword>
<feature type="compositionally biased region" description="Pro residues" evidence="6">
    <location>
        <begin position="577"/>
        <end position="597"/>
    </location>
</feature>
<dbReference type="InterPro" id="IPR000719">
    <property type="entry name" value="Prot_kinase_dom"/>
</dbReference>
<evidence type="ECO:0000259" key="7">
    <source>
        <dbReference type="PROSITE" id="PS50011"/>
    </source>
</evidence>
<evidence type="ECO:0000313" key="8">
    <source>
        <dbReference type="EMBL" id="MFC3937173.1"/>
    </source>
</evidence>
<name>A0ABV8DF25_9BURK</name>
<feature type="region of interest" description="Disordered" evidence="6">
    <location>
        <begin position="419"/>
        <end position="461"/>
    </location>
</feature>
<dbReference type="SUPFAM" id="SSF56112">
    <property type="entry name" value="Protein kinase-like (PK-like)"/>
    <property type="match status" value="1"/>
</dbReference>
<dbReference type="RefSeq" id="WP_176887087.1">
    <property type="nucleotide sequence ID" value="NZ_JBHSAJ010000063.1"/>
</dbReference>
<dbReference type="EMBL" id="JBHSAJ010000063">
    <property type="protein sequence ID" value="MFC3937173.1"/>
    <property type="molecule type" value="Genomic_DNA"/>
</dbReference>